<protein>
    <submittedName>
        <fullName evidence="2">Thiol:disulfide interchange protein DsbA</fullName>
    </submittedName>
</protein>
<evidence type="ECO:0000313" key="2">
    <source>
        <dbReference type="EMBL" id="RPE82648.1"/>
    </source>
</evidence>
<dbReference type="InterPro" id="IPR050824">
    <property type="entry name" value="Thiol_disulfide_DsbA"/>
</dbReference>
<sequence length="228" mass="26333">MKLSFLSAFIFGLVFAVSSVQAEDKRVDPQKTLQNEPLFKDGKGYYSYKQALNIPLPKGKVLIQYFYKYGCPICLNADDYLKQYAERHKDTVVLQRSPAFDKGELFTAQMNAAFNVYGKPELADKYLFDSANRNKGKRLVENDDEIKRWLTQNSIDISQFHQVFMSGKVKQQIEKDKALYFTYSPPVVPIAVLNGKYILIQNTLYDDDYTNTVLDFLVNKLQQEQESK</sequence>
<evidence type="ECO:0000313" key="3">
    <source>
        <dbReference type="Proteomes" id="UP000281691"/>
    </source>
</evidence>
<dbReference type="EMBL" id="RKQP01000005">
    <property type="protein sequence ID" value="RPE82648.1"/>
    <property type="molecule type" value="Genomic_DNA"/>
</dbReference>
<comment type="caution">
    <text evidence="2">The sequence shown here is derived from an EMBL/GenBank/DDBJ whole genome shotgun (WGS) entry which is preliminary data.</text>
</comment>
<dbReference type="InterPro" id="IPR036249">
    <property type="entry name" value="Thioredoxin-like_sf"/>
</dbReference>
<dbReference type="AlphaFoldDB" id="A0A3N4VIK7"/>
<reference evidence="2 3" key="1">
    <citation type="submission" date="2018-11" db="EMBL/GenBank/DDBJ databases">
        <title>Genomic Encyclopedia of Type Strains, Phase IV (KMG-IV): sequencing the most valuable type-strain genomes for metagenomic binning, comparative biology and taxonomic classification.</title>
        <authorList>
            <person name="Goeker M."/>
        </authorList>
    </citation>
    <scope>NUCLEOTIDE SEQUENCE [LARGE SCALE GENOMIC DNA]</scope>
    <source>
        <strain evidence="2 3">DSM 27238</strain>
    </source>
</reference>
<dbReference type="SUPFAM" id="SSF52833">
    <property type="entry name" value="Thioredoxin-like"/>
    <property type="match status" value="1"/>
</dbReference>
<feature type="chain" id="PRO_5018261508" evidence="1">
    <location>
        <begin position="23"/>
        <end position="228"/>
    </location>
</feature>
<dbReference type="OrthoDB" id="9784896at2"/>
<organism evidence="2 3">
    <name type="scientific">Vespertiliibacter pulmonis</name>
    <dbReference type="NCBI Taxonomy" id="1443036"/>
    <lineage>
        <taxon>Bacteria</taxon>
        <taxon>Pseudomonadati</taxon>
        <taxon>Pseudomonadota</taxon>
        <taxon>Gammaproteobacteria</taxon>
        <taxon>Pasteurellales</taxon>
        <taxon>Pasteurellaceae</taxon>
        <taxon>Vespertiliibacter</taxon>
    </lineage>
</organism>
<dbReference type="RefSeq" id="WP_124211711.1">
    <property type="nucleotide sequence ID" value="NZ_CP016615.1"/>
</dbReference>
<dbReference type="Gene3D" id="3.40.30.10">
    <property type="entry name" value="Glutaredoxin"/>
    <property type="match status" value="1"/>
</dbReference>
<gene>
    <name evidence="2" type="ORF">EDC46_1586</name>
</gene>
<accession>A0A3N4VIK7</accession>
<feature type="signal peptide" evidence="1">
    <location>
        <begin position="1"/>
        <end position="22"/>
    </location>
</feature>
<name>A0A3N4VIK7_9PAST</name>
<keyword evidence="3" id="KW-1185">Reference proteome</keyword>
<evidence type="ECO:0000256" key="1">
    <source>
        <dbReference type="SAM" id="SignalP"/>
    </source>
</evidence>
<dbReference type="Proteomes" id="UP000281691">
    <property type="component" value="Unassembled WGS sequence"/>
</dbReference>
<keyword evidence="1" id="KW-0732">Signal</keyword>
<dbReference type="PANTHER" id="PTHR35891:SF2">
    <property type="entry name" value="THIOL:DISULFIDE INTERCHANGE PROTEIN DSBA"/>
    <property type="match status" value="1"/>
</dbReference>
<dbReference type="PANTHER" id="PTHR35891">
    <property type="entry name" value="THIOL:DISULFIDE INTERCHANGE PROTEIN DSBA"/>
    <property type="match status" value="1"/>
</dbReference>
<proteinExistence type="predicted"/>